<protein>
    <recommendedName>
        <fullName evidence="8">Succinate-semialdehyde dehydrogenase</fullName>
        <ecNumber evidence="8">1.2.1.16</ecNumber>
    </recommendedName>
</protein>
<gene>
    <name evidence="10" type="primary">gabD</name>
    <name evidence="10" type="ORF">FOB64_002370</name>
</gene>
<comment type="catalytic activity">
    <reaction evidence="5 8">
        <text>succinate semialdehyde + NAD(+) + H2O = succinate + NADH + 2 H(+)</text>
        <dbReference type="Rhea" id="RHEA:13217"/>
        <dbReference type="ChEBI" id="CHEBI:15377"/>
        <dbReference type="ChEBI" id="CHEBI:15378"/>
        <dbReference type="ChEBI" id="CHEBI:30031"/>
        <dbReference type="ChEBI" id="CHEBI:57540"/>
        <dbReference type="ChEBI" id="CHEBI:57706"/>
        <dbReference type="ChEBI" id="CHEBI:57945"/>
        <dbReference type="EC" id="1.2.1.16"/>
    </reaction>
</comment>
<evidence type="ECO:0000256" key="8">
    <source>
        <dbReference type="RuleBase" id="RU365091"/>
    </source>
</evidence>
<dbReference type="PROSITE" id="PS00687">
    <property type="entry name" value="ALDEHYDE_DEHYDR_GLU"/>
    <property type="match status" value="1"/>
</dbReference>
<evidence type="ECO:0000313" key="10">
    <source>
        <dbReference type="EMBL" id="KAF6070291.1"/>
    </source>
</evidence>
<organism evidence="10 11">
    <name type="scientific">Candida albicans</name>
    <name type="common">Yeast</name>
    <dbReference type="NCBI Taxonomy" id="5476"/>
    <lineage>
        <taxon>Eukaryota</taxon>
        <taxon>Fungi</taxon>
        <taxon>Dikarya</taxon>
        <taxon>Ascomycota</taxon>
        <taxon>Saccharomycotina</taxon>
        <taxon>Pichiomycetes</taxon>
        <taxon>Debaryomycetaceae</taxon>
        <taxon>Candida/Lodderomyces clade</taxon>
        <taxon>Candida</taxon>
    </lineage>
</organism>
<dbReference type="InterPro" id="IPR050740">
    <property type="entry name" value="Aldehyde_DH_Superfamily"/>
</dbReference>
<accession>A0A8H6C1N8</accession>
<dbReference type="PROSITE" id="PS00070">
    <property type="entry name" value="ALDEHYDE_DEHYDR_CYS"/>
    <property type="match status" value="1"/>
</dbReference>
<dbReference type="PANTHER" id="PTHR43353">
    <property type="entry name" value="SUCCINATE-SEMIALDEHYDE DEHYDROGENASE, MITOCHONDRIAL"/>
    <property type="match status" value="1"/>
</dbReference>
<name>A0A8H6C1N8_CANAX</name>
<evidence type="ECO:0000256" key="2">
    <source>
        <dbReference type="ARBA" id="ARBA00009986"/>
    </source>
</evidence>
<dbReference type="CDD" id="cd07103">
    <property type="entry name" value="ALDH_F5_SSADH_GabD"/>
    <property type="match status" value="1"/>
</dbReference>
<dbReference type="InterPro" id="IPR010102">
    <property type="entry name" value="Succ_semiAld_DH"/>
</dbReference>
<dbReference type="PANTHER" id="PTHR43353:SF5">
    <property type="entry name" value="SUCCINATE-SEMIALDEHYDE DEHYDROGENASE, MITOCHONDRIAL"/>
    <property type="match status" value="1"/>
</dbReference>
<reference evidence="10 11" key="1">
    <citation type="submission" date="2020-03" db="EMBL/GenBank/DDBJ databases">
        <title>FDA dAtabase for Regulatory Grade micrObial Sequences (FDA-ARGOS): Supporting development and validation of Infectious Disease Dx tests.</title>
        <authorList>
            <person name="Campos J."/>
            <person name="Goldberg B."/>
            <person name="Tallon L."/>
            <person name="Sadzewicz L."/>
            <person name="Vavikolanu K."/>
            <person name="Mehta A."/>
            <person name="Aluvathingal J."/>
            <person name="Nadendla S."/>
            <person name="Nandy P."/>
            <person name="Geyer C."/>
            <person name="Yan Y."/>
            <person name="Sichtig H."/>
        </authorList>
    </citation>
    <scope>NUCLEOTIDE SEQUENCE [LARGE SCALE GENOMIC DNA]</scope>
    <source>
        <strain evidence="10 11">FDAARGOS_656</strain>
    </source>
</reference>
<dbReference type="Proteomes" id="UP000536275">
    <property type="component" value="Unassembled WGS sequence"/>
</dbReference>
<dbReference type="AlphaFoldDB" id="A0A8H6C1N8"/>
<dbReference type="InterPro" id="IPR016160">
    <property type="entry name" value="Ald_DH_CS_CYS"/>
</dbReference>
<dbReference type="UniPathway" id="UPA00733"/>
<dbReference type="InterPro" id="IPR029510">
    <property type="entry name" value="Ald_DH_CS_GLU"/>
</dbReference>
<dbReference type="FunFam" id="3.40.605.10:FF:000005">
    <property type="entry name" value="Succinate-semialdehyde dehydrogenase I"/>
    <property type="match status" value="1"/>
</dbReference>
<evidence type="ECO:0000256" key="5">
    <source>
        <dbReference type="ARBA" id="ARBA00052698"/>
    </source>
</evidence>
<dbReference type="Gene3D" id="3.40.605.10">
    <property type="entry name" value="Aldehyde Dehydrogenase, Chain A, domain 1"/>
    <property type="match status" value="1"/>
</dbReference>
<dbReference type="GO" id="GO:0009450">
    <property type="term" value="P:gamma-aminobutyric acid catabolic process"/>
    <property type="evidence" value="ECO:0007669"/>
    <property type="project" value="UniProtKB-UniPathway"/>
</dbReference>
<evidence type="ECO:0000313" key="11">
    <source>
        <dbReference type="Proteomes" id="UP000536275"/>
    </source>
</evidence>
<dbReference type="Gene3D" id="3.40.309.10">
    <property type="entry name" value="Aldehyde Dehydrogenase, Chain A, domain 2"/>
    <property type="match status" value="1"/>
</dbReference>
<evidence type="ECO:0000256" key="6">
    <source>
        <dbReference type="PROSITE-ProRule" id="PRU10007"/>
    </source>
</evidence>
<dbReference type="Pfam" id="PF00171">
    <property type="entry name" value="Aldedh"/>
    <property type="match status" value="1"/>
</dbReference>
<dbReference type="SUPFAM" id="SSF53720">
    <property type="entry name" value="ALDH-like"/>
    <property type="match status" value="1"/>
</dbReference>
<dbReference type="InterPro" id="IPR016163">
    <property type="entry name" value="Ald_DH_C"/>
</dbReference>
<evidence type="ECO:0000256" key="7">
    <source>
        <dbReference type="RuleBase" id="RU003345"/>
    </source>
</evidence>
<dbReference type="InterPro" id="IPR016161">
    <property type="entry name" value="Ald_DH/histidinol_DH"/>
</dbReference>
<sequence length="509" mass="54642">MITKRLYSTIESSKKVLGTLSNPNLVKTEAYINGKWVPSSSGETFTVTNPALYPNPESELATMQSMSEEDFNSAIESADIAFNKFKKTTGRYRSELLLKLYNLMISNKDDLAKLVVLENGKPYADALGEVNYAASFFQWFSEEAPRIYGDIIPSANGTNRILTFKQPIGVCGILTPWNFPLAMITRKLGAAIATGCTAVIKPASETPLSATALAFLAEEAGFPPGVINVLPSADASGSGKYLTEHPLIKKVSFTGSTPVGKILMNQSASTLKKLSFELGGNAPFIAFDDVDVDKAVNGAIASKFRSSGQTCVCANRIFVHEKIYDEFAKKFVDKLKNETVLGNPLASGVTHGPVIHDRSMKKVRQHIEDAVDKGATILLGGSKRPDLGENFHDLTVLGDVTTEMLITQEETFGPVAPLIKFKTDDEVIKMANDTTVGLAGYFYANDVAKVFKIAEALNVGMLGVNTGAISEAALPFGGVGESGFGREGSKFGVEDYLVIKSAVLGGIEN</sequence>
<evidence type="ECO:0000256" key="1">
    <source>
        <dbReference type="ARBA" id="ARBA00005176"/>
    </source>
</evidence>
<evidence type="ECO:0000259" key="9">
    <source>
        <dbReference type="Pfam" id="PF00171"/>
    </source>
</evidence>
<comment type="caution">
    <text evidence="10">The sequence shown here is derived from an EMBL/GenBank/DDBJ whole genome shotgun (WGS) entry which is preliminary data.</text>
</comment>
<dbReference type="InterPro" id="IPR016162">
    <property type="entry name" value="Ald_DH_N"/>
</dbReference>
<keyword evidence="3 7" id="KW-0560">Oxidoreductase</keyword>
<comment type="similarity">
    <text evidence="2 7">Belongs to the aldehyde dehydrogenase family.</text>
</comment>
<proteinExistence type="inferred from homology"/>
<dbReference type="NCBIfam" id="TIGR01780">
    <property type="entry name" value="SSADH"/>
    <property type="match status" value="1"/>
</dbReference>
<dbReference type="EC" id="1.2.1.16" evidence="8"/>
<feature type="domain" description="Aldehyde dehydrogenase" evidence="9">
    <location>
        <begin position="36"/>
        <end position="501"/>
    </location>
</feature>
<dbReference type="SMR" id="A0A8H6C1N8"/>
<feature type="active site" evidence="6">
    <location>
        <position position="277"/>
    </location>
</feature>
<evidence type="ECO:0000256" key="4">
    <source>
        <dbReference type="ARBA" id="ARBA00050387"/>
    </source>
</evidence>
<dbReference type="EMBL" id="JABWAD010000027">
    <property type="protein sequence ID" value="KAF6070291.1"/>
    <property type="molecule type" value="Genomic_DNA"/>
</dbReference>
<evidence type="ECO:0000256" key="3">
    <source>
        <dbReference type="ARBA" id="ARBA00023002"/>
    </source>
</evidence>
<dbReference type="FunFam" id="3.40.309.10:FF:000004">
    <property type="entry name" value="Succinate-semialdehyde dehydrogenase I"/>
    <property type="match status" value="1"/>
</dbReference>
<comment type="pathway">
    <text evidence="1 8">Amino-acid degradation; 4-aminobutanoate degradation.</text>
</comment>
<dbReference type="GO" id="GO:0004777">
    <property type="term" value="F:succinate-semialdehyde dehydrogenase (NAD+) activity"/>
    <property type="evidence" value="ECO:0007669"/>
    <property type="project" value="UniProtKB-UniRule"/>
</dbReference>
<dbReference type="GO" id="GO:0005737">
    <property type="term" value="C:cytoplasm"/>
    <property type="evidence" value="ECO:0007669"/>
    <property type="project" value="TreeGrafter"/>
</dbReference>
<dbReference type="InterPro" id="IPR015590">
    <property type="entry name" value="Aldehyde_DH_dom"/>
</dbReference>
<comment type="catalytic activity">
    <reaction evidence="4 8">
        <text>succinate semialdehyde + NADP(+) + H2O = succinate + NADPH + 2 H(+)</text>
        <dbReference type="Rhea" id="RHEA:13213"/>
        <dbReference type="ChEBI" id="CHEBI:15377"/>
        <dbReference type="ChEBI" id="CHEBI:15378"/>
        <dbReference type="ChEBI" id="CHEBI:30031"/>
        <dbReference type="ChEBI" id="CHEBI:57706"/>
        <dbReference type="ChEBI" id="CHEBI:57783"/>
        <dbReference type="ChEBI" id="CHEBI:58349"/>
        <dbReference type="EC" id="1.2.1.16"/>
    </reaction>
</comment>